<proteinExistence type="predicted"/>
<name>A0A3B0R320_9ZZZZ</name>
<dbReference type="EMBL" id="UOEF01000018">
    <property type="protein sequence ID" value="VAV87680.1"/>
    <property type="molecule type" value="Genomic_DNA"/>
</dbReference>
<sequence length="127" mass="13744">MPGSGQIILFVTGLLLGVGSQTLTPGTGVSETDAQYFEGRWAFEEETCDLPTNWTLIAGGNFVSEDLIGTWAFDGSKLLLRLTDLAIDEETGDAGGKFQMEGPVTVTTDNQFSLTIEPDIYVMKRCN</sequence>
<organism evidence="1">
    <name type="scientific">hydrothermal vent metagenome</name>
    <dbReference type="NCBI Taxonomy" id="652676"/>
    <lineage>
        <taxon>unclassified sequences</taxon>
        <taxon>metagenomes</taxon>
        <taxon>ecological metagenomes</taxon>
    </lineage>
</organism>
<dbReference type="AlphaFoldDB" id="A0A3B0R320"/>
<gene>
    <name evidence="1" type="ORF">MNBD_ALPHA04-2214</name>
</gene>
<evidence type="ECO:0000313" key="1">
    <source>
        <dbReference type="EMBL" id="VAV87680.1"/>
    </source>
</evidence>
<reference evidence="1" key="1">
    <citation type="submission" date="2018-06" db="EMBL/GenBank/DDBJ databases">
        <authorList>
            <person name="Zhirakovskaya E."/>
        </authorList>
    </citation>
    <scope>NUCLEOTIDE SEQUENCE</scope>
</reference>
<accession>A0A3B0R320</accession>
<evidence type="ECO:0008006" key="2">
    <source>
        <dbReference type="Google" id="ProtNLM"/>
    </source>
</evidence>
<protein>
    <recommendedName>
        <fullName evidence="2">Lipocalin-like domain-containing protein</fullName>
    </recommendedName>
</protein>